<dbReference type="EMBL" id="OQ999677">
    <property type="protein sequence ID" value="WMI40049.1"/>
    <property type="molecule type" value="Genomic_RNA"/>
</dbReference>
<feature type="transmembrane region" description="Helical" evidence="1">
    <location>
        <begin position="926"/>
        <end position="948"/>
    </location>
</feature>
<feature type="transmembrane region" description="Helical" evidence="1">
    <location>
        <begin position="1072"/>
        <end position="1093"/>
    </location>
</feature>
<reference evidence="2" key="1">
    <citation type="journal article" date="2023" name="Microbiol. Spectr.">
        <title>Extreme Diversity of Mycoviruses Present in Single Strains of Rhizoctonia cerealis, the Pathogen of Wheat Sharp Eyespot.</title>
        <authorList>
            <person name="Li W."/>
            <person name="Sun H."/>
            <person name="Cao S."/>
            <person name="Zhang A."/>
            <person name="Zhang H."/>
            <person name="Shu Y."/>
            <person name="Chen H."/>
        </authorList>
    </citation>
    <scope>NUCLEOTIDE SEQUENCE</scope>
    <source>
        <strain evidence="2">RcHV-0942-1</strain>
    </source>
</reference>
<keyword evidence="1" id="KW-1133">Transmembrane helix</keyword>
<reference evidence="2" key="2">
    <citation type="submission" date="2023-05" db="EMBL/GenBank/DDBJ databases">
        <authorList>
            <person name="Li W."/>
        </authorList>
    </citation>
    <scope>NUCLEOTIDE SEQUENCE</scope>
    <source>
        <strain evidence="2">RcHV-0942-1</strain>
    </source>
</reference>
<keyword evidence="1" id="KW-0812">Transmembrane</keyword>
<sequence length="1260" mass="141530">MSNRNPSDFPTWGGLGAFVGSPWSLYTHTFAGIRNTLWFYRIFNNDPDARAPLRQRLLTTGISTAGVPLSDLDPTVDEPLLDWDQSTIENPPMPASSNAPRMTWEIVMSPFSLVFRAILLPVVGAVDIAIKRSLPVVYTMVSLVYQSLPMSSITRVSRFIRIVKRSPEYRYAPMGFTGKKTSCAVCDTEFEGLKRRAVGATLPIFTMRCEHTLSYAWTHFSYEYPEFNLDIETMDDPTWQPMYHTTFLNPRHDWNTRLREILGISTTTPCKHPIVDHRLVKPKASIPTPTVDSLYTFTPQSVWRCEDRAFGVRCTTCFTQSLHSWDPEIIHGFRNFAMNPMLRQLTHDELADLHSFRNIVAKIIRWQRLNLSPDVTYHLQSCSFDRIGQYFTRGISTNHIVLVDSSATADLLISQFPTLAKSENFVIVVPAVHGPVSMAGWRLLFAAICPIKCGFLIYNQSLSYYEPLMVSALERLKIPWSSGAIAHTFPMYMGSAYVTGCSSQVGAFEWICLFWLGAHCYGWDEVIPALWEKLTTVIMTDPGLPEIMAPLVPNELRKYSVSLFYLIDSALRCLGSYSADFTRENILIMKKLSRSFVDTGQLTTLHAISDPRPIASVSVTPDLMVKQWDEITADDPRFNKTTAPGENILAELTHSMGGITWFVFGSRGDFNPILANCRYLANIGAKITIIKLNTESEGKILANTDAEHELQRMRLFLRAREYIADFSGMAYLAPHQLLNFTSTTYSLAPPIGMIHGFVASSNVLVSIAYQLLGLLSTPDINIGAFPMARCLPTSHDGEHFMEHRLNTSKPGVIKAWWGGDNKPVPGWEHIPLVEEGDHQEIFPTIETLVTKGTVGTNALASLCGCKVVVADDGGFLDHAYTNPYDAGQGFIGGQDPDRALLALAEVAPQYFGVWFRANWYNIRELWAWYGPASTAMLLFRLLMGYLFLARVHKTTMISSNPVTTLLLMLDGRSTVPITTYVKYLIYAKVFDTVLVVVNKNYYWLAQKFLTINSRLFSSTIALWSAQRYGWAVGMLTAWCLAFIDEAMTWLVSWVPITFGAPVVEITKPRDEFIVIEFVLVFRVIPVLHVAFVAPNNGIRIEGTLNDFGLYTAHSHYGTFHSPFVFPTRILLSDVQERLKFARSLPYGPTWHCYSVLWDLMRGQTTRFGVSAIPFLGVQLLSSTISITTSALLATFYTMAVTIPAMGGATTRGSGILSMVASTIRDTMTMIESARGDYISVINIWFSRLTFLTPVPEWMHH</sequence>
<proteinExistence type="predicted"/>
<name>A0AA51BS99_9VIRU</name>
<accession>A0AA51BS99</accession>
<protein>
    <submittedName>
        <fullName evidence="2">Uncharacterized protein</fullName>
    </submittedName>
</protein>
<organism evidence="2">
    <name type="scientific">Rhizoctonia cerealis hypovirus</name>
    <dbReference type="NCBI Taxonomy" id="3068667"/>
    <lineage>
        <taxon>Viruses</taxon>
        <taxon>Riboviria</taxon>
        <taxon>Orthornavirae</taxon>
        <taxon>Pisuviricota</taxon>
        <taxon>Duplopiviricetes</taxon>
        <taxon>Durnavirales</taxon>
        <taxon>Hypoviridae</taxon>
    </lineage>
</organism>
<feature type="transmembrane region" description="Helical" evidence="1">
    <location>
        <begin position="1028"/>
        <end position="1052"/>
    </location>
</feature>
<evidence type="ECO:0000256" key="1">
    <source>
        <dbReference type="SAM" id="Phobius"/>
    </source>
</evidence>
<keyword evidence="1" id="KW-0472">Membrane</keyword>
<evidence type="ECO:0000313" key="2">
    <source>
        <dbReference type="EMBL" id="WMI40049.1"/>
    </source>
</evidence>